<feature type="compositionally biased region" description="Basic residues" evidence="1">
    <location>
        <begin position="57"/>
        <end position="67"/>
    </location>
</feature>
<organism evidence="2">
    <name type="scientific">uncultured Nocardioidaceae bacterium</name>
    <dbReference type="NCBI Taxonomy" id="253824"/>
    <lineage>
        <taxon>Bacteria</taxon>
        <taxon>Bacillati</taxon>
        <taxon>Actinomycetota</taxon>
        <taxon>Actinomycetes</taxon>
        <taxon>Propionibacteriales</taxon>
        <taxon>Nocardioidaceae</taxon>
        <taxon>environmental samples</taxon>
    </lineage>
</organism>
<protein>
    <submittedName>
        <fullName evidence="2">Uncharacterized protein</fullName>
    </submittedName>
</protein>
<proteinExistence type="predicted"/>
<evidence type="ECO:0000313" key="2">
    <source>
        <dbReference type="EMBL" id="CAA9323815.1"/>
    </source>
</evidence>
<feature type="region of interest" description="Disordered" evidence="1">
    <location>
        <begin position="44"/>
        <end position="145"/>
    </location>
</feature>
<feature type="non-terminal residue" evidence="2">
    <location>
        <position position="1"/>
    </location>
</feature>
<feature type="compositionally biased region" description="Basic and acidic residues" evidence="1">
    <location>
        <begin position="134"/>
        <end position="145"/>
    </location>
</feature>
<feature type="compositionally biased region" description="Basic residues" evidence="1">
    <location>
        <begin position="119"/>
        <end position="133"/>
    </location>
</feature>
<dbReference type="EMBL" id="CADCUG010000035">
    <property type="protein sequence ID" value="CAA9323815.1"/>
    <property type="molecule type" value="Genomic_DNA"/>
</dbReference>
<feature type="non-terminal residue" evidence="2">
    <location>
        <position position="145"/>
    </location>
</feature>
<accession>A0A6J4L6U5</accession>
<feature type="compositionally biased region" description="Basic residues" evidence="1">
    <location>
        <begin position="93"/>
        <end position="108"/>
    </location>
</feature>
<gene>
    <name evidence="2" type="ORF">AVDCRST_MAG29-611</name>
</gene>
<evidence type="ECO:0000256" key="1">
    <source>
        <dbReference type="SAM" id="MobiDB-lite"/>
    </source>
</evidence>
<sequence length="145" mass="15656">VLELVVASLGGAGVRRRCRAGGARVAQGPPRLGLAVDRLGDGPLGGMAARTGVTRGTGRRRVRRLGRPVRVQPGGVGRDHPGRGRDCTDRGRWPARRQGSGRHVRRPGLRQPCGEVHRPSRGRRPQGRRRGRGHRGDPAPARDHL</sequence>
<feature type="compositionally biased region" description="Basic and acidic residues" evidence="1">
    <location>
        <begin position="77"/>
        <end position="92"/>
    </location>
</feature>
<reference evidence="2" key="1">
    <citation type="submission" date="2020-02" db="EMBL/GenBank/DDBJ databases">
        <authorList>
            <person name="Meier V. D."/>
        </authorList>
    </citation>
    <scope>NUCLEOTIDE SEQUENCE</scope>
    <source>
        <strain evidence="2">AVDCRST_MAG29</strain>
    </source>
</reference>
<name>A0A6J4L6U5_9ACTN</name>
<dbReference type="AlphaFoldDB" id="A0A6J4L6U5"/>